<evidence type="ECO:0000313" key="12">
    <source>
        <dbReference type="Proteomes" id="UP001158067"/>
    </source>
</evidence>
<dbReference type="SUPFAM" id="SSF55874">
    <property type="entry name" value="ATPase domain of HSP90 chaperone/DNA topoisomerase II/histidine kinase"/>
    <property type="match status" value="1"/>
</dbReference>
<sequence length="280" mass="29942">MVQLNPSEELGNLLELERQQVAAELHDGLLPYLYAAAAKLSALRKSNPDLDTRLRDVAQWVDQSRETARQLMSGITIPPGVAADPIQAAHEFLVDVLVSSNLAVFQATTPRPNAPVPNDLVPDDPASNNQEESSETSDLNSNLPLIEWQCGGDRSPLHGRLAESEAIAVYRILIELVRNAVRHAAASHIVVSCQCRTDLTGNSGHEFSIEVKDDGKGFDVDIFNTAASGGLKWMQGRATLAGLELSIQDSGGDARHPNCGTLAVLRGPLATAPAETTGSE</sequence>
<protein>
    <recommendedName>
        <fullName evidence="2">histidine kinase</fullName>
        <ecNumber evidence="2">2.7.13.3</ecNumber>
    </recommendedName>
</protein>
<dbReference type="InterPro" id="IPR036890">
    <property type="entry name" value="HATPase_C_sf"/>
</dbReference>
<keyword evidence="5" id="KW-0547">Nucleotide-binding</keyword>
<gene>
    <name evidence="11" type="ORF">SAMN06265222_1018</name>
</gene>
<evidence type="ECO:0000256" key="1">
    <source>
        <dbReference type="ARBA" id="ARBA00000085"/>
    </source>
</evidence>
<evidence type="ECO:0000256" key="4">
    <source>
        <dbReference type="ARBA" id="ARBA00022679"/>
    </source>
</evidence>
<dbReference type="Proteomes" id="UP001158067">
    <property type="component" value="Unassembled WGS sequence"/>
</dbReference>
<feature type="compositionally biased region" description="Polar residues" evidence="9">
    <location>
        <begin position="126"/>
        <end position="139"/>
    </location>
</feature>
<evidence type="ECO:0000259" key="10">
    <source>
        <dbReference type="SMART" id="SM00387"/>
    </source>
</evidence>
<comment type="caution">
    <text evidence="11">The sequence shown here is derived from an EMBL/GenBank/DDBJ whole genome shotgun (WGS) entry which is preliminary data.</text>
</comment>
<dbReference type="Gene3D" id="3.30.565.10">
    <property type="entry name" value="Histidine kinase-like ATPase, C-terminal domain"/>
    <property type="match status" value="1"/>
</dbReference>
<evidence type="ECO:0000256" key="3">
    <source>
        <dbReference type="ARBA" id="ARBA00022553"/>
    </source>
</evidence>
<reference evidence="11 12" key="1">
    <citation type="submission" date="2017-05" db="EMBL/GenBank/DDBJ databases">
        <authorList>
            <person name="Varghese N."/>
            <person name="Submissions S."/>
        </authorList>
    </citation>
    <scope>NUCLEOTIDE SEQUENCE [LARGE SCALE GENOMIC DNA]</scope>
    <source>
        <strain evidence="11 12">DSM 25457</strain>
    </source>
</reference>
<keyword evidence="7" id="KW-0067">ATP-binding</keyword>
<evidence type="ECO:0000313" key="11">
    <source>
        <dbReference type="EMBL" id="SMP37682.1"/>
    </source>
</evidence>
<organism evidence="11 12">
    <name type="scientific">Neorhodopirellula lusitana</name>
    <dbReference type="NCBI Taxonomy" id="445327"/>
    <lineage>
        <taxon>Bacteria</taxon>
        <taxon>Pseudomonadati</taxon>
        <taxon>Planctomycetota</taxon>
        <taxon>Planctomycetia</taxon>
        <taxon>Pirellulales</taxon>
        <taxon>Pirellulaceae</taxon>
        <taxon>Neorhodopirellula</taxon>
    </lineage>
</organism>
<dbReference type="GO" id="GO:0016301">
    <property type="term" value="F:kinase activity"/>
    <property type="evidence" value="ECO:0007669"/>
    <property type="project" value="UniProtKB-KW"/>
</dbReference>
<evidence type="ECO:0000256" key="9">
    <source>
        <dbReference type="SAM" id="MobiDB-lite"/>
    </source>
</evidence>
<dbReference type="EC" id="2.7.13.3" evidence="2"/>
<dbReference type="InterPro" id="IPR011712">
    <property type="entry name" value="Sig_transdc_His_kin_sub3_dim/P"/>
</dbReference>
<accession>A0ABY1PQZ9</accession>
<evidence type="ECO:0000256" key="8">
    <source>
        <dbReference type="ARBA" id="ARBA00023012"/>
    </source>
</evidence>
<dbReference type="PANTHER" id="PTHR24421">
    <property type="entry name" value="NITRATE/NITRITE SENSOR PROTEIN NARX-RELATED"/>
    <property type="match status" value="1"/>
</dbReference>
<keyword evidence="4" id="KW-0808">Transferase</keyword>
<dbReference type="EMBL" id="FXUG01000001">
    <property type="protein sequence ID" value="SMP37682.1"/>
    <property type="molecule type" value="Genomic_DNA"/>
</dbReference>
<dbReference type="Pfam" id="PF02518">
    <property type="entry name" value="HATPase_c"/>
    <property type="match status" value="1"/>
</dbReference>
<feature type="domain" description="Histidine kinase/HSP90-like ATPase" evidence="10">
    <location>
        <begin position="164"/>
        <end position="271"/>
    </location>
</feature>
<dbReference type="SMART" id="SM00387">
    <property type="entry name" value="HATPase_c"/>
    <property type="match status" value="1"/>
</dbReference>
<dbReference type="PANTHER" id="PTHR24421:SF10">
    <property type="entry name" value="NITRATE_NITRITE SENSOR PROTEIN NARQ"/>
    <property type="match status" value="1"/>
</dbReference>
<evidence type="ECO:0000256" key="5">
    <source>
        <dbReference type="ARBA" id="ARBA00022741"/>
    </source>
</evidence>
<dbReference type="InterPro" id="IPR003594">
    <property type="entry name" value="HATPase_dom"/>
</dbReference>
<dbReference type="Pfam" id="PF07730">
    <property type="entry name" value="HisKA_3"/>
    <property type="match status" value="1"/>
</dbReference>
<comment type="catalytic activity">
    <reaction evidence="1">
        <text>ATP + protein L-histidine = ADP + protein N-phospho-L-histidine.</text>
        <dbReference type="EC" id="2.7.13.3"/>
    </reaction>
</comment>
<keyword evidence="8" id="KW-0902">Two-component regulatory system</keyword>
<evidence type="ECO:0000256" key="2">
    <source>
        <dbReference type="ARBA" id="ARBA00012438"/>
    </source>
</evidence>
<name>A0ABY1PQZ9_9BACT</name>
<keyword evidence="12" id="KW-1185">Reference proteome</keyword>
<evidence type="ECO:0000256" key="7">
    <source>
        <dbReference type="ARBA" id="ARBA00022840"/>
    </source>
</evidence>
<dbReference type="Gene3D" id="1.20.5.1930">
    <property type="match status" value="1"/>
</dbReference>
<proteinExistence type="predicted"/>
<evidence type="ECO:0000256" key="6">
    <source>
        <dbReference type="ARBA" id="ARBA00022777"/>
    </source>
</evidence>
<dbReference type="CDD" id="cd16917">
    <property type="entry name" value="HATPase_UhpB-NarQ-NarX-like"/>
    <property type="match status" value="1"/>
</dbReference>
<feature type="region of interest" description="Disordered" evidence="9">
    <location>
        <begin position="108"/>
        <end position="139"/>
    </location>
</feature>
<keyword evidence="3" id="KW-0597">Phosphoprotein</keyword>
<keyword evidence="6 11" id="KW-0418">Kinase</keyword>
<dbReference type="InterPro" id="IPR050482">
    <property type="entry name" value="Sensor_HK_TwoCompSys"/>
</dbReference>
<dbReference type="RefSeq" id="WP_283430286.1">
    <property type="nucleotide sequence ID" value="NZ_FXUG01000001.1"/>
</dbReference>